<feature type="region of interest" description="Disordered" evidence="1">
    <location>
        <begin position="115"/>
        <end position="135"/>
    </location>
</feature>
<evidence type="ECO:0000256" key="1">
    <source>
        <dbReference type="SAM" id="MobiDB-lite"/>
    </source>
</evidence>
<feature type="chain" id="PRO_5030106601" evidence="3">
    <location>
        <begin position="30"/>
        <end position="503"/>
    </location>
</feature>
<feature type="transmembrane region" description="Helical" evidence="2">
    <location>
        <begin position="478"/>
        <end position="498"/>
    </location>
</feature>
<evidence type="ECO:0000256" key="3">
    <source>
        <dbReference type="SAM" id="SignalP"/>
    </source>
</evidence>
<organism evidence="4 5">
    <name type="scientific">Persicimonas caeni</name>
    <dbReference type="NCBI Taxonomy" id="2292766"/>
    <lineage>
        <taxon>Bacteria</taxon>
        <taxon>Deltaproteobacteria</taxon>
        <taxon>Bradymonadales</taxon>
        <taxon>Bradymonadaceae</taxon>
        <taxon>Persicimonas</taxon>
    </lineage>
</organism>
<dbReference type="RefSeq" id="WP_141199309.1">
    <property type="nucleotide sequence ID" value="NZ_CP041186.1"/>
</dbReference>
<keyword evidence="3" id="KW-0732">Signal</keyword>
<dbReference type="EMBL" id="CP041186">
    <property type="protein sequence ID" value="QDG52848.1"/>
    <property type="molecule type" value="Genomic_DNA"/>
</dbReference>
<dbReference type="AlphaFoldDB" id="A0A4Y6PWZ6"/>
<dbReference type="OrthoDB" id="9759899at2"/>
<feature type="region of interest" description="Disordered" evidence="1">
    <location>
        <begin position="366"/>
        <end position="385"/>
    </location>
</feature>
<evidence type="ECO:0000313" key="4">
    <source>
        <dbReference type="EMBL" id="QDG52848.1"/>
    </source>
</evidence>
<evidence type="ECO:0000313" key="5">
    <source>
        <dbReference type="Proteomes" id="UP000315995"/>
    </source>
</evidence>
<accession>A0A5B8Y8I4</accession>
<protein>
    <submittedName>
        <fullName evidence="4">DUF2330 domain-containing protein</fullName>
    </submittedName>
</protein>
<feature type="signal peptide" evidence="3">
    <location>
        <begin position="1"/>
        <end position="29"/>
    </location>
</feature>
<proteinExistence type="predicted"/>
<evidence type="ECO:0000256" key="2">
    <source>
        <dbReference type="SAM" id="Phobius"/>
    </source>
</evidence>
<dbReference type="Pfam" id="PF10092">
    <property type="entry name" value="DUF2330"/>
    <property type="match status" value="1"/>
</dbReference>
<feature type="region of interest" description="Disordered" evidence="1">
    <location>
        <begin position="406"/>
        <end position="444"/>
    </location>
</feature>
<dbReference type="InterPro" id="IPR019283">
    <property type="entry name" value="DUF2330"/>
</dbReference>
<dbReference type="Proteomes" id="UP000315995">
    <property type="component" value="Chromosome"/>
</dbReference>
<keyword evidence="5" id="KW-1185">Reference proteome</keyword>
<accession>A0A4Y6PWZ6</accession>
<feature type="compositionally biased region" description="Polar residues" evidence="1">
    <location>
        <begin position="423"/>
        <end position="444"/>
    </location>
</feature>
<feature type="compositionally biased region" description="Gly residues" evidence="1">
    <location>
        <begin position="411"/>
        <end position="420"/>
    </location>
</feature>
<name>A0A4Y6PWZ6_PERCE</name>
<gene>
    <name evidence="4" type="ORF">FIV42_19480</name>
</gene>
<feature type="compositionally biased region" description="Polar residues" evidence="1">
    <location>
        <begin position="375"/>
        <end position="385"/>
    </location>
</feature>
<reference evidence="4 5" key="1">
    <citation type="submission" date="2019-06" db="EMBL/GenBank/DDBJ databases">
        <title>Persicimonas caeni gen. nov., sp. nov., a predatory bacterium isolated from solar saltern.</title>
        <authorList>
            <person name="Wang S."/>
        </authorList>
    </citation>
    <scope>NUCLEOTIDE SEQUENCE [LARGE SCALE GENOMIC DNA]</scope>
    <source>
        <strain evidence="4 5">YN101</strain>
    </source>
</reference>
<keyword evidence="2" id="KW-0472">Membrane</keyword>
<keyword evidence="2" id="KW-0812">Transmembrane</keyword>
<keyword evidence="2" id="KW-1133">Transmembrane helix</keyword>
<sequence length="503" mass="54927">MNVRTMTKWAAAALLVGLVGLAAPQRADAFCGFYVGGGSADLFANATQAAMMREGNRTVMSIQNNYQGPTEDFAMVVPVPVVLQETDVKTLPQDLFDKMDRLTAPRLVEYWEQDPCASPPMYEDSPTAGGGGTRDDVDTGGVTVEAEFKVGEYEVVILSATESTGLETWLNDNQYNIPQNAAPFLDPYVQNGSKFFVAKVDPNEVTFENGQAVLSPLRFHYDTPEFKIPIRLGLINSGGRQDLIVYTLGQNQRYEVANYDNVIIPTNIEVVDDVRHDFATFYRRLFQETVNQNPNAVVTEYSWDASTCDPCPGPTLDAGDYLTLGADVLPGQPTWNWTITRLHARYEKTDIGADLVFREAPPIVGGRERYDASGNLETGSEPGTVNNFQGRYIIRHHWTGPVMCQDPTFGRWGGPPGEEGGPSISTNPSPNTEGGQEQTPGSLDDSQLEELVIDAIPELGVTPAPRERSDAACTVRGVHGAIPAGFAVVLGLFGLAVIRRRRD</sequence>